<organism evidence="2 3">
    <name type="scientific">Populus alba x Populus x berolinensis</name>
    <dbReference type="NCBI Taxonomy" id="444605"/>
    <lineage>
        <taxon>Eukaryota</taxon>
        <taxon>Viridiplantae</taxon>
        <taxon>Streptophyta</taxon>
        <taxon>Embryophyta</taxon>
        <taxon>Tracheophyta</taxon>
        <taxon>Spermatophyta</taxon>
        <taxon>Magnoliopsida</taxon>
        <taxon>eudicotyledons</taxon>
        <taxon>Gunneridae</taxon>
        <taxon>Pentapetalae</taxon>
        <taxon>rosids</taxon>
        <taxon>fabids</taxon>
        <taxon>Malpighiales</taxon>
        <taxon>Salicaceae</taxon>
        <taxon>Saliceae</taxon>
        <taxon>Populus</taxon>
    </lineage>
</organism>
<evidence type="ECO:0000313" key="2">
    <source>
        <dbReference type="EMBL" id="KAJ6983573.1"/>
    </source>
</evidence>
<protein>
    <submittedName>
        <fullName evidence="2">Uncharacterized protein</fullName>
    </submittedName>
</protein>
<reference evidence="2" key="1">
    <citation type="journal article" date="2023" name="Mol. Ecol. Resour.">
        <title>Chromosome-level genome assembly of a triploid poplar Populus alba 'Berolinensis'.</title>
        <authorList>
            <person name="Chen S."/>
            <person name="Yu Y."/>
            <person name="Wang X."/>
            <person name="Wang S."/>
            <person name="Zhang T."/>
            <person name="Zhou Y."/>
            <person name="He R."/>
            <person name="Meng N."/>
            <person name="Wang Y."/>
            <person name="Liu W."/>
            <person name="Liu Z."/>
            <person name="Liu J."/>
            <person name="Guo Q."/>
            <person name="Huang H."/>
            <person name="Sederoff R.R."/>
            <person name="Wang G."/>
            <person name="Qu G."/>
            <person name="Chen S."/>
        </authorList>
    </citation>
    <scope>NUCLEOTIDE SEQUENCE</scope>
    <source>
        <strain evidence="2">SC-2020</strain>
    </source>
</reference>
<dbReference type="Proteomes" id="UP001164929">
    <property type="component" value="Chromosome 10"/>
</dbReference>
<keyword evidence="3" id="KW-1185">Reference proteome</keyword>
<feature type="transmembrane region" description="Helical" evidence="1">
    <location>
        <begin position="116"/>
        <end position="137"/>
    </location>
</feature>
<name>A0AAD6QB36_9ROSI</name>
<dbReference type="AlphaFoldDB" id="A0AAD6QB36"/>
<keyword evidence="1" id="KW-1133">Transmembrane helix</keyword>
<comment type="caution">
    <text evidence="2">The sequence shown here is derived from an EMBL/GenBank/DDBJ whole genome shotgun (WGS) entry which is preliminary data.</text>
</comment>
<evidence type="ECO:0000313" key="3">
    <source>
        <dbReference type="Proteomes" id="UP001164929"/>
    </source>
</evidence>
<accession>A0AAD6QB36</accession>
<feature type="transmembrane region" description="Helical" evidence="1">
    <location>
        <begin position="80"/>
        <end position="104"/>
    </location>
</feature>
<gene>
    <name evidence="2" type="ORF">NC653_026405</name>
</gene>
<dbReference type="EMBL" id="JAQIZT010000010">
    <property type="protein sequence ID" value="KAJ6983573.1"/>
    <property type="molecule type" value="Genomic_DNA"/>
</dbReference>
<proteinExistence type="predicted"/>
<evidence type="ECO:0000256" key="1">
    <source>
        <dbReference type="SAM" id="Phobius"/>
    </source>
</evidence>
<sequence>MCLHLVDGRDCGVCQRRFGLADWFKAGAQISSEGGLDCLGNRGLIHAQSIDPRISGSMLELKLTLLLRVDNIHYICSKSIYVLIYTVCALIRTSLVARLMGIVLGDIYPSMPGWLIILKLIRFCFACIDRLLLLLLARTRDCLLEGLNNLYVSRKKKHFIVYGIGMHWAFEAGNSRNCRCYKLKNIAKTIHLPMKLPMKTPWFFFFFFIMKKYPGDTIFLK</sequence>
<keyword evidence="1" id="KW-0472">Membrane</keyword>
<keyword evidence="1" id="KW-0812">Transmembrane</keyword>